<dbReference type="AlphaFoldDB" id="A0A699ZB91"/>
<dbReference type="EMBL" id="BLLF01001007">
    <property type="protein sequence ID" value="GFH16509.1"/>
    <property type="molecule type" value="Genomic_DNA"/>
</dbReference>
<evidence type="ECO:0000256" key="1">
    <source>
        <dbReference type="SAM" id="MobiDB-lite"/>
    </source>
</evidence>
<feature type="compositionally biased region" description="Pro residues" evidence="1">
    <location>
        <begin position="184"/>
        <end position="195"/>
    </location>
</feature>
<protein>
    <submittedName>
        <fullName evidence="2">Uncharacterized protein</fullName>
    </submittedName>
</protein>
<accession>A0A699ZB91</accession>
<evidence type="ECO:0000313" key="3">
    <source>
        <dbReference type="Proteomes" id="UP000485058"/>
    </source>
</evidence>
<feature type="non-terminal residue" evidence="2">
    <location>
        <position position="211"/>
    </location>
</feature>
<feature type="region of interest" description="Disordered" evidence="1">
    <location>
        <begin position="132"/>
        <end position="211"/>
    </location>
</feature>
<proteinExistence type="predicted"/>
<dbReference type="Proteomes" id="UP000485058">
    <property type="component" value="Unassembled WGS sequence"/>
</dbReference>
<sequence length="211" mass="21790">MSAGAGRCTQINRPVHVGSDAGPSTRSHAAQPQPKVVAVNKRSAAIRVAGGDAGPSNKGRGTSLVVPRVKVTEDMQRRAREAAQLFICFAVACEAKQKQQANPNAGTVAPAAAGARDVAQEQIVLAMHTGTREKKVRSVTRGPGSSHQHGAAAVQRPKQTQRPPIPRAPVGPRQTQAVTAKLPPRAPLKLPPGGPPVLACPGLLPTASIAK</sequence>
<comment type="caution">
    <text evidence="2">The sequence shown here is derived from an EMBL/GenBank/DDBJ whole genome shotgun (WGS) entry which is preliminary data.</text>
</comment>
<keyword evidence="3" id="KW-1185">Reference proteome</keyword>
<reference evidence="2 3" key="1">
    <citation type="submission" date="2020-02" db="EMBL/GenBank/DDBJ databases">
        <title>Draft genome sequence of Haematococcus lacustris strain NIES-144.</title>
        <authorList>
            <person name="Morimoto D."/>
            <person name="Nakagawa S."/>
            <person name="Yoshida T."/>
            <person name="Sawayama S."/>
        </authorList>
    </citation>
    <scope>NUCLEOTIDE SEQUENCE [LARGE SCALE GENOMIC DNA]</scope>
    <source>
        <strain evidence="2 3">NIES-144</strain>
    </source>
</reference>
<name>A0A699ZB91_HAELA</name>
<gene>
    <name evidence="2" type="ORF">HaLaN_12939</name>
</gene>
<feature type="region of interest" description="Disordered" evidence="1">
    <location>
        <begin position="1"/>
        <end position="38"/>
    </location>
</feature>
<evidence type="ECO:0000313" key="2">
    <source>
        <dbReference type="EMBL" id="GFH16509.1"/>
    </source>
</evidence>
<feature type="non-terminal residue" evidence="2">
    <location>
        <position position="1"/>
    </location>
</feature>
<organism evidence="2 3">
    <name type="scientific">Haematococcus lacustris</name>
    <name type="common">Green alga</name>
    <name type="synonym">Haematococcus pluvialis</name>
    <dbReference type="NCBI Taxonomy" id="44745"/>
    <lineage>
        <taxon>Eukaryota</taxon>
        <taxon>Viridiplantae</taxon>
        <taxon>Chlorophyta</taxon>
        <taxon>core chlorophytes</taxon>
        <taxon>Chlorophyceae</taxon>
        <taxon>CS clade</taxon>
        <taxon>Chlamydomonadales</taxon>
        <taxon>Haematococcaceae</taxon>
        <taxon>Haematococcus</taxon>
    </lineage>
</organism>